<gene>
    <name evidence="2" type="ORF">DPMN_044874</name>
</gene>
<sequence>MLMEEYRGFCPYTDTCYFEANHLELSHYDVATKPWCEKCFCTDFCGNACCPDNLNARLFDDELVRIKHEKCVYPQFRQLDWTSSNAESSYIMIARCPPEYQDVNGTRMKCERDYHAFDFNDSFEMIQPRTSSYSKILSGSNLNYIVSYKNGYCAVCHGAAHAFILRRPLMACLSPLPDFVFNNPRDLSRFVKSEPDCNVIFEFPKEYNVDPASCVLIIDKCNMTGNWRDYNPFVEEACLSYESVYNQKYKNVHCFMFNGYDKAEIDDTCSWETGRVQPTPSPYTALLFFMAKEERAIDYSEAPSNGETYSDYIESPSEGDARCSSKSVYDQFMVINLIALYISLFCLYVILIFRSKLCSIGWLQIFKIKMLKLSLHTLSISKRLYSFKTRSAVRKFVRVFNLSNPFNKYIS</sequence>
<accession>A0A9D4D5B7</accession>
<protein>
    <submittedName>
        <fullName evidence="2">Uncharacterized protein</fullName>
    </submittedName>
</protein>
<comment type="caution">
    <text evidence="2">The sequence shown here is derived from an EMBL/GenBank/DDBJ whole genome shotgun (WGS) entry which is preliminary data.</text>
</comment>
<reference evidence="2" key="2">
    <citation type="submission" date="2020-11" db="EMBL/GenBank/DDBJ databases">
        <authorList>
            <person name="McCartney M.A."/>
            <person name="Auch B."/>
            <person name="Kono T."/>
            <person name="Mallez S."/>
            <person name="Becker A."/>
            <person name="Gohl D.M."/>
            <person name="Silverstein K.A.T."/>
            <person name="Koren S."/>
            <person name="Bechman K.B."/>
            <person name="Herman A."/>
            <person name="Abrahante J.E."/>
            <person name="Garbe J."/>
        </authorList>
    </citation>
    <scope>NUCLEOTIDE SEQUENCE</scope>
    <source>
        <strain evidence="2">Duluth1</strain>
        <tissue evidence="2">Whole animal</tissue>
    </source>
</reference>
<dbReference type="AlphaFoldDB" id="A0A9D4D5B7"/>
<keyword evidence="1" id="KW-1133">Transmembrane helix</keyword>
<evidence type="ECO:0000313" key="2">
    <source>
        <dbReference type="EMBL" id="KAH3738244.1"/>
    </source>
</evidence>
<reference evidence="2" key="1">
    <citation type="journal article" date="2019" name="bioRxiv">
        <title>The Genome of the Zebra Mussel, Dreissena polymorpha: A Resource for Invasive Species Research.</title>
        <authorList>
            <person name="McCartney M.A."/>
            <person name="Auch B."/>
            <person name="Kono T."/>
            <person name="Mallez S."/>
            <person name="Zhang Y."/>
            <person name="Obille A."/>
            <person name="Becker A."/>
            <person name="Abrahante J.E."/>
            <person name="Garbe J."/>
            <person name="Badalamenti J.P."/>
            <person name="Herman A."/>
            <person name="Mangelson H."/>
            <person name="Liachko I."/>
            <person name="Sullivan S."/>
            <person name="Sone E.D."/>
            <person name="Koren S."/>
            <person name="Silverstein K.A.T."/>
            <person name="Beckman K.B."/>
            <person name="Gohl D.M."/>
        </authorList>
    </citation>
    <scope>NUCLEOTIDE SEQUENCE</scope>
    <source>
        <strain evidence="2">Duluth1</strain>
        <tissue evidence="2">Whole animal</tissue>
    </source>
</reference>
<feature type="transmembrane region" description="Helical" evidence="1">
    <location>
        <begin position="332"/>
        <end position="353"/>
    </location>
</feature>
<keyword evidence="3" id="KW-1185">Reference proteome</keyword>
<keyword evidence="1" id="KW-0472">Membrane</keyword>
<name>A0A9D4D5B7_DREPO</name>
<keyword evidence="1" id="KW-0812">Transmembrane</keyword>
<evidence type="ECO:0000313" key="3">
    <source>
        <dbReference type="Proteomes" id="UP000828390"/>
    </source>
</evidence>
<organism evidence="2 3">
    <name type="scientific">Dreissena polymorpha</name>
    <name type="common">Zebra mussel</name>
    <name type="synonym">Mytilus polymorpha</name>
    <dbReference type="NCBI Taxonomy" id="45954"/>
    <lineage>
        <taxon>Eukaryota</taxon>
        <taxon>Metazoa</taxon>
        <taxon>Spiralia</taxon>
        <taxon>Lophotrochozoa</taxon>
        <taxon>Mollusca</taxon>
        <taxon>Bivalvia</taxon>
        <taxon>Autobranchia</taxon>
        <taxon>Heteroconchia</taxon>
        <taxon>Euheterodonta</taxon>
        <taxon>Imparidentia</taxon>
        <taxon>Neoheterodontei</taxon>
        <taxon>Myida</taxon>
        <taxon>Dreissenoidea</taxon>
        <taxon>Dreissenidae</taxon>
        <taxon>Dreissena</taxon>
    </lineage>
</organism>
<proteinExistence type="predicted"/>
<dbReference type="EMBL" id="JAIWYP010000011">
    <property type="protein sequence ID" value="KAH3738244.1"/>
    <property type="molecule type" value="Genomic_DNA"/>
</dbReference>
<dbReference type="Proteomes" id="UP000828390">
    <property type="component" value="Unassembled WGS sequence"/>
</dbReference>
<evidence type="ECO:0000256" key="1">
    <source>
        <dbReference type="SAM" id="Phobius"/>
    </source>
</evidence>